<organism evidence="1 2">
    <name type="scientific">Phytophthora cactorum</name>
    <dbReference type="NCBI Taxonomy" id="29920"/>
    <lineage>
        <taxon>Eukaryota</taxon>
        <taxon>Sar</taxon>
        <taxon>Stramenopiles</taxon>
        <taxon>Oomycota</taxon>
        <taxon>Peronosporomycetes</taxon>
        <taxon>Peronosporales</taxon>
        <taxon>Peronosporaceae</taxon>
        <taxon>Phytophthora</taxon>
    </lineage>
</organism>
<evidence type="ECO:0000313" key="2">
    <source>
        <dbReference type="Proteomes" id="UP000697107"/>
    </source>
</evidence>
<reference evidence="1" key="1">
    <citation type="submission" date="2018-10" db="EMBL/GenBank/DDBJ databases">
        <title>Effector identification in a new, highly contiguous assembly of the strawberry crown rot pathogen Phytophthora cactorum.</title>
        <authorList>
            <person name="Armitage A.D."/>
            <person name="Nellist C.F."/>
            <person name="Bates H."/>
            <person name="Vickerstaff R.J."/>
            <person name="Harrison R.J."/>
        </authorList>
    </citation>
    <scope>NUCLEOTIDE SEQUENCE</scope>
    <source>
        <strain evidence="1">P415</strain>
    </source>
</reference>
<dbReference type="EMBL" id="RCML01004760">
    <property type="protein sequence ID" value="KAG2946557.1"/>
    <property type="molecule type" value="Genomic_DNA"/>
</dbReference>
<dbReference type="Proteomes" id="UP000697107">
    <property type="component" value="Unassembled WGS sequence"/>
</dbReference>
<name>A0A8T1J478_9STRA</name>
<accession>A0A8T1J478</accession>
<evidence type="ECO:0000313" key="1">
    <source>
        <dbReference type="EMBL" id="KAG2946557.1"/>
    </source>
</evidence>
<protein>
    <submittedName>
        <fullName evidence="1">Uncharacterized protein</fullName>
    </submittedName>
</protein>
<dbReference type="AlphaFoldDB" id="A0A8T1J478"/>
<proteinExistence type="predicted"/>
<comment type="caution">
    <text evidence="1">The sequence shown here is derived from an EMBL/GenBank/DDBJ whole genome shotgun (WGS) entry which is preliminary data.</text>
</comment>
<sequence>MHPELNEGILHGKLLLVMNGVAPFSSLELPGLERYDSFVSVCIVLQQRTTDCVVGGIADDAERLRLIRQRQDRRLQKASLDAFKGILVLTLPAPVGILFEKFRQGSSQTRVSRAVLVEVVGQAQPLPKILLGSRRGPSCNGFDLLQVVPNADVADEATEHLDLW</sequence>
<gene>
    <name evidence="1" type="ORF">PC118_g25658</name>
</gene>